<comment type="function">
    <text evidence="1">Plays a role in synthesis, processing and/or stability of 23S rRNA.</text>
</comment>
<reference evidence="7" key="1">
    <citation type="submission" date="2022-03" db="EMBL/GenBank/DDBJ databases">
        <title>Genomic Encyclopedia of Type Strains, Phase III (KMG-III): the genomes of soil and plant-associated and newly described type strains.</title>
        <authorList>
            <person name="Whitman W."/>
        </authorList>
    </citation>
    <scope>NUCLEOTIDE SEQUENCE</scope>
    <source>
        <strain evidence="7">ANL 6-2</strain>
    </source>
</reference>
<comment type="caution">
    <text evidence="7">The sequence shown here is derived from an EMBL/GenBank/DDBJ whole genome shotgun (WGS) entry which is preliminary data.</text>
</comment>
<evidence type="ECO:0000256" key="3">
    <source>
        <dbReference type="ARBA" id="ARBA00015716"/>
    </source>
</evidence>
<proteinExistence type="inferred from homology"/>
<dbReference type="AlphaFoldDB" id="A0AAE3G8A8"/>
<dbReference type="GO" id="GO:0042254">
    <property type="term" value="P:ribosome biogenesis"/>
    <property type="evidence" value="ECO:0007669"/>
    <property type="project" value="UniProtKB-KW"/>
</dbReference>
<keyword evidence="4" id="KW-0690">Ribosome biogenesis</keyword>
<protein>
    <recommendedName>
        <fullName evidence="3">Large ribosomal RNA subunit accumulation protein YceD</fullName>
    </recommendedName>
    <alternativeName>
        <fullName evidence="5">23S rRNA accumulation protein YceD</fullName>
    </alternativeName>
</protein>
<keyword evidence="8" id="KW-1185">Reference proteome</keyword>
<name>A0AAE3G8A8_9GAMM</name>
<evidence type="ECO:0000313" key="8">
    <source>
        <dbReference type="Proteomes" id="UP001205843"/>
    </source>
</evidence>
<organism evidence="7 8">
    <name type="scientific">Natronocella acetinitrilica</name>
    <dbReference type="NCBI Taxonomy" id="414046"/>
    <lineage>
        <taxon>Bacteria</taxon>
        <taxon>Pseudomonadati</taxon>
        <taxon>Pseudomonadota</taxon>
        <taxon>Gammaproteobacteria</taxon>
        <taxon>Chromatiales</taxon>
        <taxon>Ectothiorhodospiraceae</taxon>
        <taxon>Natronocella</taxon>
    </lineage>
</organism>
<dbReference type="Proteomes" id="UP001205843">
    <property type="component" value="Unassembled WGS sequence"/>
</dbReference>
<evidence type="ECO:0000256" key="1">
    <source>
        <dbReference type="ARBA" id="ARBA00002868"/>
    </source>
</evidence>
<dbReference type="Pfam" id="PF02620">
    <property type="entry name" value="YceD"/>
    <property type="match status" value="1"/>
</dbReference>
<evidence type="ECO:0000256" key="2">
    <source>
        <dbReference type="ARBA" id="ARBA00010740"/>
    </source>
</evidence>
<gene>
    <name evidence="7" type="ORF">J2T57_003447</name>
</gene>
<feature type="region of interest" description="Disordered" evidence="6">
    <location>
        <begin position="143"/>
        <end position="172"/>
    </location>
</feature>
<dbReference type="EMBL" id="JALJXV010000008">
    <property type="protein sequence ID" value="MCP1676288.1"/>
    <property type="molecule type" value="Genomic_DNA"/>
</dbReference>
<evidence type="ECO:0000313" key="7">
    <source>
        <dbReference type="EMBL" id="MCP1676288.1"/>
    </source>
</evidence>
<dbReference type="InterPro" id="IPR039255">
    <property type="entry name" value="YceD_bac"/>
</dbReference>
<dbReference type="GO" id="GO:0005829">
    <property type="term" value="C:cytosol"/>
    <property type="evidence" value="ECO:0007669"/>
    <property type="project" value="TreeGrafter"/>
</dbReference>
<evidence type="ECO:0000256" key="4">
    <source>
        <dbReference type="ARBA" id="ARBA00022517"/>
    </source>
</evidence>
<evidence type="ECO:0000256" key="6">
    <source>
        <dbReference type="SAM" id="MobiDB-lite"/>
    </source>
</evidence>
<comment type="similarity">
    <text evidence="2">Belongs to the DUF177 domain family.</text>
</comment>
<dbReference type="PANTHER" id="PTHR38099:SF1">
    <property type="entry name" value="LARGE RIBOSOMAL RNA SUBUNIT ACCUMULATION PROTEIN YCED"/>
    <property type="match status" value="1"/>
</dbReference>
<sequence>MTSLSPPATVDVARWLDQRREVLGVLPVAGMARLCELLTDDRGSVDVALKLGRDIGRRPVISGELHLNVWLLCQRCLQAFEWRATLPVSIGIVASEAEAEALPESLDPLIVDDGELRLHALIEDEVILGLPIVARHPDEVGCLKAPRSKSQPQAESKPNPFAALESLKRRDD</sequence>
<dbReference type="PANTHER" id="PTHR38099">
    <property type="entry name" value="LARGE RIBOSOMAL RNA SUBUNIT ACCUMULATION PROTEIN YCED"/>
    <property type="match status" value="1"/>
</dbReference>
<accession>A0AAE3G8A8</accession>
<evidence type="ECO:0000256" key="5">
    <source>
        <dbReference type="ARBA" id="ARBA00031841"/>
    </source>
</evidence>
<dbReference type="InterPro" id="IPR003772">
    <property type="entry name" value="YceD"/>
</dbReference>